<dbReference type="KEGG" id="pgr:PGTG_22789"/>
<dbReference type="HOGENOM" id="CLU_2543688_0_0_1"/>
<dbReference type="GeneID" id="13541063"/>
<gene>
    <name evidence="1" type="ORF">PGTG_22789</name>
</gene>
<dbReference type="EMBL" id="DS989954">
    <property type="protein sequence ID" value="EHS63311.1"/>
    <property type="molecule type" value="Genomic_DNA"/>
</dbReference>
<dbReference type="AlphaFoldDB" id="H6QVL7"/>
<protein>
    <submittedName>
        <fullName evidence="1">Uncharacterized protein</fullName>
    </submittedName>
</protein>
<dbReference type="eggNOG" id="ENOG502TEVT">
    <property type="taxonomic scope" value="Eukaryota"/>
</dbReference>
<evidence type="ECO:0000313" key="1">
    <source>
        <dbReference type="EMBL" id="EHS63311.1"/>
    </source>
</evidence>
<name>H6QVL7_PUCGT</name>
<dbReference type="InParanoid" id="H6QVL7"/>
<sequence>MVKEIRVEKISKNSLKVLEELLFQQLPSKVMISVYKEKFKKLNAALIRACDRQSNRCADFFNKKGQGKTADCNAQLDRFQNKD</sequence>
<reference evidence="2" key="1">
    <citation type="journal article" date="2011" name="Proc. Natl. Acad. Sci. U.S.A.">
        <title>Obligate biotrophy features unraveled by the genomic analysis of rust fungi.</title>
        <authorList>
            <person name="Duplessis S."/>
            <person name="Cuomo C.A."/>
            <person name="Lin Y.-C."/>
            <person name="Aerts A."/>
            <person name="Tisserant E."/>
            <person name="Veneault-Fourrey C."/>
            <person name="Joly D.L."/>
            <person name="Hacquard S."/>
            <person name="Amselem J."/>
            <person name="Cantarel B.L."/>
            <person name="Chiu R."/>
            <person name="Coutinho P.M."/>
            <person name="Feau N."/>
            <person name="Field M."/>
            <person name="Frey P."/>
            <person name="Gelhaye E."/>
            <person name="Goldberg J."/>
            <person name="Grabherr M.G."/>
            <person name="Kodira C.D."/>
            <person name="Kohler A."/>
            <person name="Kuees U."/>
            <person name="Lindquist E.A."/>
            <person name="Lucas S.M."/>
            <person name="Mago R."/>
            <person name="Mauceli E."/>
            <person name="Morin E."/>
            <person name="Murat C."/>
            <person name="Pangilinan J.L."/>
            <person name="Park R."/>
            <person name="Pearson M."/>
            <person name="Quesneville H."/>
            <person name="Rouhier N."/>
            <person name="Sakthikumar S."/>
            <person name="Salamov A.A."/>
            <person name="Schmutz J."/>
            <person name="Selles B."/>
            <person name="Shapiro H."/>
            <person name="Tanguay P."/>
            <person name="Tuskan G.A."/>
            <person name="Henrissat B."/>
            <person name="Van de Peer Y."/>
            <person name="Rouze P."/>
            <person name="Ellis J.G."/>
            <person name="Dodds P.N."/>
            <person name="Schein J.E."/>
            <person name="Zhong S."/>
            <person name="Hamelin R.C."/>
            <person name="Grigoriev I.V."/>
            <person name="Szabo L.J."/>
            <person name="Martin F."/>
        </authorList>
    </citation>
    <scope>NUCLEOTIDE SEQUENCE [LARGE SCALE GENOMIC DNA]</scope>
    <source>
        <strain evidence="2">CRL 75-36-700-3 / race SCCL</strain>
    </source>
</reference>
<evidence type="ECO:0000313" key="2">
    <source>
        <dbReference type="Proteomes" id="UP000008783"/>
    </source>
</evidence>
<proteinExistence type="predicted"/>
<dbReference type="OrthoDB" id="2153847at2759"/>
<organism evidence="1 2">
    <name type="scientific">Puccinia graminis f. sp. tritici (strain CRL 75-36-700-3 / race SCCL)</name>
    <name type="common">Black stem rust fungus</name>
    <dbReference type="NCBI Taxonomy" id="418459"/>
    <lineage>
        <taxon>Eukaryota</taxon>
        <taxon>Fungi</taxon>
        <taxon>Dikarya</taxon>
        <taxon>Basidiomycota</taxon>
        <taxon>Pucciniomycotina</taxon>
        <taxon>Pucciniomycetes</taxon>
        <taxon>Pucciniales</taxon>
        <taxon>Pucciniaceae</taxon>
        <taxon>Puccinia</taxon>
    </lineage>
</organism>
<keyword evidence="2" id="KW-1185">Reference proteome</keyword>
<dbReference type="Proteomes" id="UP000008783">
    <property type="component" value="Unassembled WGS sequence"/>
</dbReference>
<dbReference type="VEuPathDB" id="FungiDB:PGTG_22789"/>
<dbReference type="RefSeq" id="XP_003890883.1">
    <property type="nucleotide sequence ID" value="XM_003890834.1"/>
</dbReference>
<accession>H6QVL7</accession>